<dbReference type="PROSITE" id="PS00455">
    <property type="entry name" value="AMP_BINDING"/>
    <property type="match status" value="2"/>
</dbReference>
<dbReference type="InterPro" id="IPR020806">
    <property type="entry name" value="PKS_PP-bd"/>
</dbReference>
<evidence type="ECO:0000256" key="2">
    <source>
        <dbReference type="ARBA" id="ARBA00022450"/>
    </source>
</evidence>
<dbReference type="InterPro" id="IPR001242">
    <property type="entry name" value="Condensation_dom"/>
</dbReference>
<keyword evidence="2" id="KW-0596">Phosphopantetheine</keyword>
<dbReference type="InterPro" id="IPR010071">
    <property type="entry name" value="AA_adenyl_dom"/>
</dbReference>
<evidence type="ECO:0000313" key="6">
    <source>
        <dbReference type="Proteomes" id="UP000632498"/>
    </source>
</evidence>
<comment type="caution">
    <text evidence="5">The sequence shown here is derived from an EMBL/GenBank/DDBJ whole genome shotgun (WGS) entry which is preliminary data.</text>
</comment>
<dbReference type="Gene3D" id="3.30.559.10">
    <property type="entry name" value="Chloramphenicol acetyltransferase-like domain"/>
    <property type="match status" value="3"/>
</dbReference>
<dbReference type="Pfam" id="PF13193">
    <property type="entry name" value="AMP-binding_C"/>
    <property type="match status" value="2"/>
</dbReference>
<dbReference type="Pfam" id="PF00501">
    <property type="entry name" value="AMP-binding"/>
    <property type="match status" value="2"/>
</dbReference>
<dbReference type="Proteomes" id="UP000632498">
    <property type="component" value="Unassembled WGS sequence"/>
</dbReference>
<dbReference type="InterPro" id="IPR023213">
    <property type="entry name" value="CAT-like_dom_sf"/>
</dbReference>
<feature type="domain" description="Carrier" evidence="4">
    <location>
        <begin position="2020"/>
        <end position="2095"/>
    </location>
</feature>
<dbReference type="Gene3D" id="2.30.38.10">
    <property type="entry name" value="Luciferase, Domain 3"/>
    <property type="match status" value="1"/>
</dbReference>
<dbReference type="FunFam" id="2.30.38.10:FF:000001">
    <property type="entry name" value="Non-ribosomal peptide synthetase PvdI"/>
    <property type="match status" value="1"/>
</dbReference>
<dbReference type="GO" id="GO:0003824">
    <property type="term" value="F:catalytic activity"/>
    <property type="evidence" value="ECO:0007669"/>
    <property type="project" value="InterPro"/>
</dbReference>
<comment type="cofactor">
    <cofactor evidence="1">
        <name>pantetheine 4'-phosphate</name>
        <dbReference type="ChEBI" id="CHEBI:47942"/>
    </cofactor>
</comment>
<dbReference type="Gene3D" id="3.40.50.980">
    <property type="match status" value="2"/>
</dbReference>
<dbReference type="FunFam" id="3.40.50.12780:FF:000012">
    <property type="entry name" value="Non-ribosomal peptide synthetase"/>
    <property type="match status" value="1"/>
</dbReference>
<dbReference type="InterPro" id="IPR042099">
    <property type="entry name" value="ANL_N_sf"/>
</dbReference>
<gene>
    <name evidence="5" type="ORF">GCM10011332_05900</name>
</gene>
<reference evidence="5" key="2">
    <citation type="submission" date="2020-09" db="EMBL/GenBank/DDBJ databases">
        <authorList>
            <person name="Sun Q."/>
            <person name="Zhou Y."/>
        </authorList>
    </citation>
    <scope>NUCLEOTIDE SEQUENCE</scope>
    <source>
        <strain evidence="5">CGMCC 1.15254</strain>
    </source>
</reference>
<dbReference type="SUPFAM" id="SSF56801">
    <property type="entry name" value="Acetyl-CoA synthetase-like"/>
    <property type="match status" value="2"/>
</dbReference>
<dbReference type="InterPro" id="IPR009081">
    <property type="entry name" value="PP-bd_ACP"/>
</dbReference>
<dbReference type="GO" id="GO:0043041">
    <property type="term" value="P:amino acid activation for nonribosomal peptide biosynthetic process"/>
    <property type="evidence" value="ECO:0007669"/>
    <property type="project" value="TreeGrafter"/>
</dbReference>
<evidence type="ECO:0000313" key="5">
    <source>
        <dbReference type="EMBL" id="GGF55329.1"/>
    </source>
</evidence>
<dbReference type="GO" id="GO:0031177">
    <property type="term" value="F:phosphopantetheine binding"/>
    <property type="evidence" value="ECO:0007669"/>
    <property type="project" value="InterPro"/>
</dbReference>
<keyword evidence="3" id="KW-0597">Phosphoprotein</keyword>
<dbReference type="FunFam" id="3.40.50.980:FF:000001">
    <property type="entry name" value="Non-ribosomal peptide synthetase"/>
    <property type="match status" value="2"/>
</dbReference>
<dbReference type="FunFam" id="3.40.50.980:FF:000002">
    <property type="entry name" value="Enterobactin synthetase component F"/>
    <property type="match status" value="1"/>
</dbReference>
<dbReference type="GO" id="GO:0005829">
    <property type="term" value="C:cytosol"/>
    <property type="evidence" value="ECO:0007669"/>
    <property type="project" value="TreeGrafter"/>
</dbReference>
<dbReference type="NCBIfam" id="TIGR01733">
    <property type="entry name" value="AA-adenyl-dom"/>
    <property type="match status" value="2"/>
</dbReference>
<evidence type="ECO:0000259" key="4">
    <source>
        <dbReference type="PROSITE" id="PS50075"/>
    </source>
</evidence>
<dbReference type="Pfam" id="PF00550">
    <property type="entry name" value="PP-binding"/>
    <property type="match status" value="2"/>
</dbReference>
<dbReference type="PROSITE" id="PS00012">
    <property type="entry name" value="PHOSPHOPANTETHEINE"/>
    <property type="match status" value="2"/>
</dbReference>
<dbReference type="InterPro" id="IPR020845">
    <property type="entry name" value="AMP-binding_CS"/>
</dbReference>
<dbReference type="InterPro" id="IPR045851">
    <property type="entry name" value="AMP-bd_C_sf"/>
</dbReference>
<dbReference type="GO" id="GO:0044550">
    <property type="term" value="P:secondary metabolite biosynthetic process"/>
    <property type="evidence" value="ECO:0007669"/>
    <property type="project" value="TreeGrafter"/>
</dbReference>
<dbReference type="RefSeq" id="WP_188661401.1">
    <property type="nucleotide sequence ID" value="NZ_BMHV01000003.1"/>
</dbReference>
<dbReference type="Gene3D" id="3.30.559.30">
    <property type="entry name" value="Nonribosomal peptide synthetase, condensation domain"/>
    <property type="match status" value="3"/>
</dbReference>
<proteinExistence type="predicted"/>
<dbReference type="InterPro" id="IPR000873">
    <property type="entry name" value="AMP-dep_synth/lig_dom"/>
</dbReference>
<dbReference type="PANTHER" id="PTHR45527">
    <property type="entry name" value="NONRIBOSOMAL PEPTIDE SYNTHETASE"/>
    <property type="match status" value="1"/>
</dbReference>
<evidence type="ECO:0000256" key="1">
    <source>
        <dbReference type="ARBA" id="ARBA00001957"/>
    </source>
</evidence>
<dbReference type="Gene3D" id="1.10.1200.10">
    <property type="entry name" value="ACP-like"/>
    <property type="match status" value="2"/>
</dbReference>
<dbReference type="SMART" id="SM00823">
    <property type="entry name" value="PKS_PP"/>
    <property type="match status" value="2"/>
</dbReference>
<dbReference type="CDD" id="cd19531">
    <property type="entry name" value="LCL_NRPS-like"/>
    <property type="match status" value="3"/>
</dbReference>
<dbReference type="FunFam" id="3.30.559.10:FF:000012">
    <property type="entry name" value="Non-ribosomal peptide synthetase"/>
    <property type="match status" value="1"/>
</dbReference>
<reference evidence="5" key="1">
    <citation type="journal article" date="2014" name="Int. J. Syst. Evol. Microbiol.">
        <title>Complete genome sequence of Corynebacterium casei LMG S-19264T (=DSM 44701T), isolated from a smear-ripened cheese.</title>
        <authorList>
            <consortium name="US DOE Joint Genome Institute (JGI-PGF)"/>
            <person name="Walter F."/>
            <person name="Albersmeier A."/>
            <person name="Kalinowski J."/>
            <person name="Ruckert C."/>
        </authorList>
    </citation>
    <scope>NUCLEOTIDE SEQUENCE</scope>
    <source>
        <strain evidence="5">CGMCC 1.15254</strain>
    </source>
</reference>
<keyword evidence="6" id="KW-1185">Reference proteome</keyword>
<dbReference type="InterPro" id="IPR036736">
    <property type="entry name" value="ACP-like_sf"/>
</dbReference>
<dbReference type="Gene3D" id="3.40.50.12780">
    <property type="entry name" value="N-terminal domain of ligase-like"/>
    <property type="match status" value="1"/>
</dbReference>
<dbReference type="CDD" id="cd17643">
    <property type="entry name" value="A_NRPS_Cytc1-like"/>
    <property type="match status" value="1"/>
</dbReference>
<evidence type="ECO:0000256" key="3">
    <source>
        <dbReference type="ARBA" id="ARBA00022553"/>
    </source>
</evidence>
<dbReference type="PROSITE" id="PS50075">
    <property type="entry name" value="CARRIER"/>
    <property type="match status" value="2"/>
</dbReference>
<feature type="domain" description="Carrier" evidence="4">
    <location>
        <begin position="985"/>
        <end position="1060"/>
    </location>
</feature>
<dbReference type="EMBL" id="BMHV01000003">
    <property type="protein sequence ID" value="GGF55329.1"/>
    <property type="molecule type" value="Genomic_DNA"/>
</dbReference>
<dbReference type="SUPFAM" id="SSF52777">
    <property type="entry name" value="CoA-dependent acyltransferases"/>
    <property type="match status" value="6"/>
</dbReference>
<sequence length="2565" mass="289194">MGETFETVQFPMSFAQKRLWFLTQLDPDAPYYNIPANIQLCGTLNIPALYKSLAAIIERHEILRTTFHSDEGQHIQRVHAPFEPVVDHVLAPALGKDELSHWMEQQVQEHLRTPFDLTVGPLVRFRLIEIGGDDHILLCTMHHIVSDGWSMGILIRELSAFYKAFTQGHTPNLSELPIQYGDFADWQHEHLNDEVMGKQLSYWVDQLAGLPPVLDLPLDRERTKVRGWQAEGLSFRMTGPQYDRLHALCRETGTTPYMFCLAVLAVLLGKYSQSDDIAVGSPLANRQQSEVEQLIGFFVNTLVMRVDLSKNELNFYDLLKQVQKTVLDGFTHQDVAFEQLVEVLEPERHLDLNPLFQVSYSFQNAPMGDMELDGLKVRPLVEYQTGMGRFDLEFSFWEEDGLVGAVLFKKDIFDRATIERMIGHFQTLLDHVLAHPEKCLSEVDMMQEAERLDMIALGAGKTRCSEEAPLLQHQFETQVRLRPNAIALSYENQNLSYRELNERANRLAHELIALGVVPETLVGIYLERSLETVVAVLGILKAGGSYLPLEPAYQNDRLGYMVDDSGIEIVVSTAALQAQLCDIVANQTLHFICLDEQKADMCHDNPVVAQDLDQRAYVIYTSGSTGKPKGVEITQRNVVRLFSTTRGLFDFDHQDVWTMFHSHAFDFSVWEIWGALLNGGRLVVVPYWTTRNPDAFYDLLRTQKVTVLNQTPSAFYALINVDQGGDGADNLALRYVIFGGEALDFRKLKPWYERHADDQPVLVNMYGITETTVHASFRALRADDAHKPQSLIGDPLPDLRFYLLDPVGQPVPIGVKGEIHVGGAGVARGYLNRKELSLERFIRDPFLNNGERLYRSGDLGRWLADGSLEYCGRMDDQIQIRGFRVELGEIQSLLGEHDAIRDCVVLCRKFCGVDEIVAYIVAAEENVTFPATNVRHFLKEKLPDYMIPSHIFAVDEIPLTAHGKIDRRKLQAKEGAALIGEVRKPVQNSLQQTVFDIWATVLGHTDFGIQDSFFEVGGHSLLATQVVTRLQKQFGPNVTLRTFFEQPRIEEIVFHLNGTGEDEVIPRRSPGCAIPLSYAQERLWFIQMLEGPSAAYNIPSLYRLRGNLDVNALERALNHVIARHENLRTNFVEENGQAFQKIHDDLSIALQVVDWDKDQLHAFLHEPFDLEKDALLRWKLVREGEDDYLLAVSIHHIIFDGWSSALLAQEVMQAYKTDGVQSDPDALDIQYGDFALWQRTCFEETGMLDAQLSYWRERLQGLPSVLDMPCQKARPAIQSYRGKIAHFDIASSVCQGVKQQARLSEGTDFMVLLSVFYMVLARFSGQTDLVVGTPIANRTRAELEKLIGFFVNTLALRVDVSGNPTFENLLARVKDCALGAYAHQDVPFEKLVTHLAVDRSLSHAPIFQVMFVMQNTPLAVQSDAQGLEISLEPVEFDAARFDLVFYITEDETGYRGLVEYASDLFAAEIIDQMTQNYCHLLQQVVEKTDQPIKAYPMIAADVIYPPVPWDCSLRVDQIFEQVVQKQPQNRALCFADQALSYAQLNAQANQVAHYLQKAGVKSGDIVGLMMKRTDRLPVCLLGILKAGAAYLPIDPDYPKDRVQTMIKDSAARLVICDEGGIQPDDVDLVIMDRNGQVCAQESIENPRCEATGHSLVYVLYTSGSTGVPKGVGMGHRAMSNLIQWHMNDPILSQNAQTLHFAPFTFDVSFQEVFSTWASGGCLYLVDEDMRRDFHALVPYVKRQKIERLFMPYVALQQFSVVAQEEGLYPDCLRDVITAGEQLRVTPAIIDLFSHLSDARLHNHYGPSETHVVTSEVLKDDPSFWPLLPSIGHPISGANIYILDEAGNPVSCGAVGEIHVGGEAIALGYLGRADLTAERFVETSLGRLYKTGDLAIWHTDGRIKYLGRADKQVKIRGFRIEPGEVETILNGFAPVRECCVVAHDFKAQGKTLVAYVCFEKNISPDIAGVRFYLRDKLPDYMVPSLFVLLDEMPVTGSGKIDRAQLLTPEESSLDQKADVMECRTPVEDILATIWTDVLGGAVAHRQDNFFEAGGHSLLATQLVSRLRAAFSCEITVRQIFETPIFSEIARLMETGRGRSENRIPPILPLSPEKRTVASFAQERLWFLDRLQGGSSNYNMSVTVGIRGALDIEALRQSFLEIVRRHEVLRTNFVYEDDRVVCVLQPVKDDIFTVCDLSDLSPEMYATELDRLSHDNAVACFDLERDALLAGCLIETATPDDFIFLLRMHHIVADNWSTGVFLNELATLYQAYQAGKPSPLVDLSVQYGDFAHWQREWLNSSNYQAQLDYWIEKLEGVRPDFCLSTQKDENRGAGPCLKYGFIFEDDLKIAVNDLCRQQGVSLYMGLLAAYGVLLYRYSGQNDFVIGSPIANRNHREIEPLIGFFVNMMPMRLQFEPEMTFTDLLQCVREITLSGFSRQDVPFEHIVREVCPQRSEERTPLVQNVFVLQNASVETQDLNGVTMTLLPTPGGAAKFDLVFSVSEEGEQLFGVLEYDSHLFNPTQIEEMMSRFQFLLQQLCQQEGTALIDFDLGKSGVEDSTDPIEEFSF</sequence>
<dbReference type="InterPro" id="IPR025110">
    <property type="entry name" value="AMP-bd_C"/>
</dbReference>
<dbReference type="NCBIfam" id="NF003417">
    <property type="entry name" value="PRK04813.1"/>
    <property type="match status" value="2"/>
</dbReference>
<dbReference type="Gene3D" id="3.30.300.30">
    <property type="match status" value="2"/>
</dbReference>
<dbReference type="InterPro" id="IPR006162">
    <property type="entry name" value="Ppantetheine_attach_site"/>
</dbReference>
<protein>
    <recommendedName>
        <fullName evidence="4">Carrier domain-containing protein</fullName>
    </recommendedName>
</protein>
<dbReference type="SUPFAM" id="SSF47336">
    <property type="entry name" value="ACP-like"/>
    <property type="match status" value="2"/>
</dbReference>
<accession>A0A917BT35</accession>
<dbReference type="PANTHER" id="PTHR45527:SF14">
    <property type="entry name" value="PLIPASTATIN SYNTHASE SUBUNIT B"/>
    <property type="match status" value="1"/>
</dbReference>
<dbReference type="Pfam" id="PF00668">
    <property type="entry name" value="Condensation"/>
    <property type="match status" value="3"/>
</dbReference>
<organism evidence="5 6">
    <name type="scientific">Terasakiella brassicae</name>
    <dbReference type="NCBI Taxonomy" id="1634917"/>
    <lineage>
        <taxon>Bacteria</taxon>
        <taxon>Pseudomonadati</taxon>
        <taxon>Pseudomonadota</taxon>
        <taxon>Alphaproteobacteria</taxon>
        <taxon>Rhodospirillales</taxon>
        <taxon>Terasakiellaceae</taxon>
        <taxon>Terasakiella</taxon>
    </lineage>
</organism>
<name>A0A917BT35_9PROT</name>